<feature type="compositionally biased region" description="Polar residues" evidence="1">
    <location>
        <begin position="29"/>
        <end position="45"/>
    </location>
</feature>
<dbReference type="STRING" id="36050.A0A1B8AZ63"/>
<sequence length="326" mass="38031">MSQSQYVDINLPRGMPSERRSSSASERSTQASLAYENASSQTSNHESQDDEDDEDEQSEADSEDLPIREPAYTTQELVAIILDFYNFLTTLHFDAANLKTAPPEGWPILTPEVLSILDKSEYVLDLIRHIPYFKQSFWSIGFLYKSQLCDIPEYTLKNFEEEMWWTEDYEFVSTRGEADGRHFIRLAEGRESGGRMIWLNAKDGEIVDYSIRGDAEDPVDIQVYFNSLKERYRKLELFPGPPSIVTQEYEEMPECDETITEEEFLEQGPEISIVENVDFGRKLYRKFGWPDAFQRDECWKEVERLQDEMNDMDDSIWEGTPLYGRQ</sequence>
<keyword evidence="3" id="KW-1185">Reference proteome</keyword>
<gene>
    <name evidence="2" type="ORF">FPOA_06325</name>
</gene>
<evidence type="ECO:0000313" key="2">
    <source>
        <dbReference type="EMBL" id="OBS25789.1"/>
    </source>
</evidence>
<protein>
    <submittedName>
        <fullName evidence="2">Uncharacterized protein</fullName>
    </submittedName>
</protein>
<feature type="compositionally biased region" description="Acidic residues" evidence="1">
    <location>
        <begin position="48"/>
        <end position="64"/>
    </location>
</feature>
<dbReference type="EMBL" id="LYXU01000002">
    <property type="protein sequence ID" value="OBS25789.1"/>
    <property type="molecule type" value="Genomic_DNA"/>
</dbReference>
<accession>A0A1B8AZ63</accession>
<proteinExistence type="predicted"/>
<dbReference type="Proteomes" id="UP000091967">
    <property type="component" value="Unassembled WGS sequence"/>
</dbReference>
<name>A0A1B8AZ63_FUSPO</name>
<reference evidence="2 3" key="1">
    <citation type="submission" date="2016-06" db="EMBL/GenBank/DDBJ databases">
        <title>Living apart together: crosstalk between the core and supernumerary genomes in a fungal plant pathogen.</title>
        <authorList>
            <person name="Vanheule A."/>
            <person name="Audenaert K."/>
            <person name="Warris S."/>
            <person name="Van De Geest H."/>
            <person name="Schijlen E."/>
            <person name="Hofte M."/>
            <person name="De Saeger S."/>
            <person name="Haesaert G."/>
            <person name="Waalwijk C."/>
            <person name="Van Der Lee T."/>
        </authorList>
    </citation>
    <scope>NUCLEOTIDE SEQUENCE [LARGE SCALE GENOMIC DNA]</scope>
    <source>
        <strain evidence="2 3">2516</strain>
    </source>
</reference>
<dbReference type="OMA" id="QDEMNDM"/>
<dbReference type="AlphaFoldDB" id="A0A1B8AZ63"/>
<evidence type="ECO:0000313" key="3">
    <source>
        <dbReference type="Proteomes" id="UP000091967"/>
    </source>
</evidence>
<organism evidence="2 3">
    <name type="scientific">Fusarium poae</name>
    <dbReference type="NCBI Taxonomy" id="36050"/>
    <lineage>
        <taxon>Eukaryota</taxon>
        <taxon>Fungi</taxon>
        <taxon>Dikarya</taxon>
        <taxon>Ascomycota</taxon>
        <taxon>Pezizomycotina</taxon>
        <taxon>Sordariomycetes</taxon>
        <taxon>Hypocreomycetidae</taxon>
        <taxon>Hypocreales</taxon>
        <taxon>Nectriaceae</taxon>
        <taxon>Fusarium</taxon>
    </lineage>
</organism>
<evidence type="ECO:0000256" key="1">
    <source>
        <dbReference type="SAM" id="MobiDB-lite"/>
    </source>
</evidence>
<feature type="region of interest" description="Disordered" evidence="1">
    <location>
        <begin position="1"/>
        <end position="68"/>
    </location>
</feature>
<comment type="caution">
    <text evidence="2">The sequence shown here is derived from an EMBL/GenBank/DDBJ whole genome shotgun (WGS) entry which is preliminary data.</text>
</comment>